<feature type="domain" description="Gamma tubulin complex component C-terminal" evidence="6">
    <location>
        <begin position="531"/>
        <end position="883"/>
    </location>
</feature>
<dbReference type="Gene3D" id="1.20.120.1900">
    <property type="entry name" value="Gamma-tubulin complex, C-terminal domain"/>
    <property type="match status" value="1"/>
</dbReference>
<comment type="caution">
    <text evidence="8">The sequence shown here is derived from an EMBL/GenBank/DDBJ whole genome shotgun (WGS) entry which is preliminary data.</text>
</comment>
<dbReference type="Pfam" id="PF04130">
    <property type="entry name" value="GCP_C_terminal"/>
    <property type="match status" value="1"/>
</dbReference>
<dbReference type="GO" id="GO:0000922">
    <property type="term" value="C:spindle pole"/>
    <property type="evidence" value="ECO:0007669"/>
    <property type="project" value="InterPro"/>
</dbReference>
<evidence type="ECO:0000259" key="6">
    <source>
        <dbReference type="Pfam" id="PF04130"/>
    </source>
</evidence>
<dbReference type="InterPro" id="IPR042241">
    <property type="entry name" value="GCP_C_sf"/>
</dbReference>
<dbReference type="InterPro" id="IPR007259">
    <property type="entry name" value="GCP"/>
</dbReference>
<evidence type="ECO:0000256" key="2">
    <source>
        <dbReference type="ARBA" id="ARBA00022490"/>
    </source>
</evidence>
<dbReference type="GO" id="GO:0000930">
    <property type="term" value="C:gamma-tubulin complex"/>
    <property type="evidence" value="ECO:0007669"/>
    <property type="project" value="TreeGrafter"/>
</dbReference>
<dbReference type="GO" id="GO:0000278">
    <property type="term" value="P:mitotic cell cycle"/>
    <property type="evidence" value="ECO:0007669"/>
    <property type="project" value="TreeGrafter"/>
</dbReference>
<dbReference type="Proteomes" id="UP001162131">
    <property type="component" value="Unassembled WGS sequence"/>
</dbReference>
<evidence type="ECO:0000313" key="9">
    <source>
        <dbReference type="Proteomes" id="UP001162131"/>
    </source>
</evidence>
<dbReference type="GO" id="GO:0051225">
    <property type="term" value="P:spindle assembly"/>
    <property type="evidence" value="ECO:0007669"/>
    <property type="project" value="TreeGrafter"/>
</dbReference>
<evidence type="ECO:0000313" key="8">
    <source>
        <dbReference type="EMBL" id="CAG9333670.1"/>
    </source>
</evidence>
<keyword evidence="3 5" id="KW-0493">Microtubule</keyword>
<keyword evidence="2 5" id="KW-0963">Cytoplasm</keyword>
<dbReference type="GO" id="GO:0007020">
    <property type="term" value="P:microtubule nucleation"/>
    <property type="evidence" value="ECO:0007669"/>
    <property type="project" value="InterPro"/>
</dbReference>
<comment type="similarity">
    <text evidence="1 5">Belongs to the TUBGCP family.</text>
</comment>
<keyword evidence="9" id="KW-1185">Reference proteome</keyword>
<dbReference type="Pfam" id="PF17681">
    <property type="entry name" value="GCP_N_terminal"/>
    <property type="match status" value="1"/>
</dbReference>
<dbReference type="InterPro" id="IPR040457">
    <property type="entry name" value="GCP_C"/>
</dbReference>
<protein>
    <recommendedName>
        <fullName evidence="5">Spindle pole body component</fullName>
    </recommendedName>
</protein>
<keyword evidence="4 5" id="KW-0206">Cytoskeleton</keyword>
<evidence type="ECO:0000256" key="5">
    <source>
        <dbReference type="RuleBase" id="RU363050"/>
    </source>
</evidence>
<dbReference type="GO" id="GO:0051321">
    <property type="term" value="P:meiotic cell cycle"/>
    <property type="evidence" value="ECO:0007669"/>
    <property type="project" value="TreeGrafter"/>
</dbReference>
<dbReference type="GO" id="GO:0005874">
    <property type="term" value="C:microtubule"/>
    <property type="evidence" value="ECO:0007669"/>
    <property type="project" value="UniProtKB-KW"/>
</dbReference>
<evidence type="ECO:0000256" key="4">
    <source>
        <dbReference type="ARBA" id="ARBA00023212"/>
    </source>
</evidence>
<proteinExistence type="inferred from homology"/>
<name>A0AAU9KJY2_9CILI</name>
<reference evidence="8" key="1">
    <citation type="submission" date="2021-09" db="EMBL/GenBank/DDBJ databases">
        <authorList>
            <consortium name="AG Swart"/>
            <person name="Singh M."/>
            <person name="Singh A."/>
            <person name="Seah K."/>
            <person name="Emmerich C."/>
        </authorList>
    </citation>
    <scope>NUCLEOTIDE SEQUENCE</scope>
    <source>
        <strain evidence="8">ATCC30299</strain>
    </source>
</reference>
<gene>
    <name evidence="8" type="ORF">BSTOLATCC_MIC59487</name>
</gene>
<dbReference type="InterPro" id="IPR041470">
    <property type="entry name" value="GCP_N"/>
</dbReference>
<accession>A0AAU9KJY2</accession>
<evidence type="ECO:0000256" key="3">
    <source>
        <dbReference type="ARBA" id="ARBA00022701"/>
    </source>
</evidence>
<dbReference type="GO" id="GO:0051011">
    <property type="term" value="F:microtubule minus-end binding"/>
    <property type="evidence" value="ECO:0007669"/>
    <property type="project" value="TreeGrafter"/>
</dbReference>
<dbReference type="GO" id="GO:0043015">
    <property type="term" value="F:gamma-tubulin binding"/>
    <property type="evidence" value="ECO:0007669"/>
    <property type="project" value="InterPro"/>
</dbReference>
<feature type="domain" description="Gamma tubulin complex component protein N-terminal" evidence="7">
    <location>
        <begin position="226"/>
        <end position="528"/>
    </location>
</feature>
<organism evidence="8 9">
    <name type="scientific">Blepharisma stoltei</name>
    <dbReference type="NCBI Taxonomy" id="1481888"/>
    <lineage>
        <taxon>Eukaryota</taxon>
        <taxon>Sar</taxon>
        <taxon>Alveolata</taxon>
        <taxon>Ciliophora</taxon>
        <taxon>Postciliodesmatophora</taxon>
        <taxon>Heterotrichea</taxon>
        <taxon>Heterotrichida</taxon>
        <taxon>Blepharismidae</taxon>
        <taxon>Blepharisma</taxon>
    </lineage>
</organism>
<dbReference type="EMBL" id="CAJZBQ010000057">
    <property type="protein sequence ID" value="CAG9333670.1"/>
    <property type="molecule type" value="Genomic_DNA"/>
</dbReference>
<dbReference type="PANTHER" id="PTHR19302:SF13">
    <property type="entry name" value="GAMMA-TUBULIN COMPLEX COMPONENT 2"/>
    <property type="match status" value="1"/>
</dbReference>
<dbReference type="GO" id="GO:0031122">
    <property type="term" value="P:cytoplasmic microtubule organization"/>
    <property type="evidence" value="ECO:0007669"/>
    <property type="project" value="TreeGrafter"/>
</dbReference>
<evidence type="ECO:0000259" key="7">
    <source>
        <dbReference type="Pfam" id="PF17681"/>
    </source>
</evidence>
<comment type="subcellular location">
    <subcellularLocation>
        <location evidence="5">Cytoplasm</location>
        <location evidence="5">Cytoskeleton</location>
        <location evidence="5">Microtubule organizing center</location>
    </subcellularLocation>
</comment>
<dbReference type="AlphaFoldDB" id="A0AAU9KJY2"/>
<sequence>MQLADATQILFSSSVTLRNVKEHKFLKSNNADGLVTATGLHPLISYSDSESSQQFIIINSQNKDYKGLVTFGSAISLTTPNGGYLSFNANREVKIEKSESAANNKLVKWTIFSANNPGIKRPVTCYDDIVLKTPFGELIVDASGVVSANGQGSCQESTWKIMRANVPFIPDWVYTRPNLNHNDLVLNRSPYTEVSSKGLSFRRRTFPEEGKNLENFPIAGQEQLLLEDLLFSLHSIEGTYIKRKQEENDDSKVFTFAVEPYLDKPTCDESLLYLISKILPLCAYHDQVSTFLNIHSNYAFGLVSHALCEAISSLLKEYSLKITQIDAEYIKGDMTIQKLWFYLQPCLRTMESLTKFVNEAENLKGGAMLNEIYRCMTSASDPQNKRLFSFLMEKSSVPYLEMLSTWIHYGEIDDPYEEFLIKEQKEHSKENLNRDFNDNYWDKRFEFRESQVPLFLQKLTGKVLFTGKYLNVIRECGKTVECPYADELDPKKNPKLLSNIGNHRDFIEPIEHAYEWASQRLLSLILEEEQLISRLKSIKHYFFLDLGDFFVHFMDSAEDELAKHIRMVSREKLESLLDLSLRTSSANFDKFKEDVTCELQSYTLLEQLYAMHNICGNLKPNTEASPIFTVAQSFKGLEAFVLDYKVRWPLTLIISHKALMKYQLIFRHLFFCKWVERQLCSTWLLHQSTKELDVQGAFSASYCLRQRMLHFVKNYVYYMEVEVLEEKWHSFSEKLKTATTIDEIMNFHTVFLDECLKECLLMDYELFMVLNKTIWSCAYFAEMVQKYIDSAKVEDPLFSQVIGSDLSRPKSTYSEKRSAKIKEESSVTGKVLAKKRYNLMIEEYSKRFDEFLKQFLQIIHKSRSRSEVHLINLVIRLDYNGFYSQKLLEEK</sequence>
<dbReference type="PANTHER" id="PTHR19302">
    <property type="entry name" value="GAMMA TUBULIN COMPLEX PROTEIN"/>
    <property type="match status" value="1"/>
</dbReference>
<evidence type="ECO:0000256" key="1">
    <source>
        <dbReference type="ARBA" id="ARBA00010337"/>
    </source>
</evidence>